<name>A0A3B0W224_9ZZZZ</name>
<evidence type="ECO:0000256" key="4">
    <source>
        <dbReference type="ARBA" id="ARBA00022989"/>
    </source>
</evidence>
<dbReference type="InterPro" id="IPR010664">
    <property type="entry name" value="LipoPS_assembly_LptC-rel"/>
</dbReference>
<keyword evidence="4" id="KW-1133">Transmembrane helix</keyword>
<keyword evidence="2" id="KW-0997">Cell inner membrane</keyword>
<dbReference type="Gene3D" id="2.60.450.10">
    <property type="entry name" value="Lipopolysaccharide (LPS) transport protein A like domain"/>
    <property type="match status" value="1"/>
</dbReference>
<gene>
    <name evidence="6" type="ORF">MNBD_GAMMA04-1566</name>
</gene>
<dbReference type="InterPro" id="IPR026265">
    <property type="entry name" value="LptC"/>
</dbReference>
<dbReference type="Pfam" id="PF06835">
    <property type="entry name" value="LptC"/>
    <property type="match status" value="1"/>
</dbReference>
<evidence type="ECO:0000256" key="3">
    <source>
        <dbReference type="ARBA" id="ARBA00022692"/>
    </source>
</evidence>
<dbReference type="GO" id="GO:0005886">
    <property type="term" value="C:plasma membrane"/>
    <property type="evidence" value="ECO:0007669"/>
    <property type="project" value="InterPro"/>
</dbReference>
<dbReference type="AlphaFoldDB" id="A0A3B0W224"/>
<dbReference type="InterPro" id="IPR052363">
    <property type="entry name" value="LPS_export_LptC"/>
</dbReference>
<evidence type="ECO:0000256" key="2">
    <source>
        <dbReference type="ARBA" id="ARBA00022519"/>
    </source>
</evidence>
<dbReference type="GO" id="GO:0017089">
    <property type="term" value="F:glycolipid transfer activity"/>
    <property type="evidence" value="ECO:0007669"/>
    <property type="project" value="TreeGrafter"/>
</dbReference>
<dbReference type="GO" id="GO:0030288">
    <property type="term" value="C:outer membrane-bounded periplasmic space"/>
    <property type="evidence" value="ECO:0007669"/>
    <property type="project" value="TreeGrafter"/>
</dbReference>
<protein>
    <recommendedName>
        <fullName evidence="7">Lipopolysaccharide export system protein LptC</fullName>
    </recommendedName>
</protein>
<dbReference type="PANTHER" id="PTHR37481:SF1">
    <property type="entry name" value="LIPOPOLYSACCHARIDE EXPORT SYSTEM PROTEIN LPTC"/>
    <property type="match status" value="1"/>
</dbReference>
<organism evidence="6">
    <name type="scientific">hydrothermal vent metagenome</name>
    <dbReference type="NCBI Taxonomy" id="652676"/>
    <lineage>
        <taxon>unclassified sequences</taxon>
        <taxon>metagenomes</taxon>
        <taxon>ecological metagenomes</taxon>
    </lineage>
</organism>
<sequence>MRLSTIRITLLTLTLGLVALWVINQKEQATLSSPTADTPSEPYQWSSIQSITWEISRDQPEKQHIIQTATWHYNETSKLSQFTQPIITLSTPDTLTVIRSKKGQTLNDEAIQLSGDVLITQNPIPNNTNQNINPSTLTTQNLTYNANQAELLSRDTITLTQTGSVTTGVGLHANLASGKLQLMSNVQSTYQPNKANASRSLSEN</sequence>
<evidence type="ECO:0008006" key="7">
    <source>
        <dbReference type="Google" id="ProtNLM"/>
    </source>
</evidence>
<keyword evidence="3" id="KW-0812">Transmembrane</keyword>
<accession>A0A3B0W224</accession>
<dbReference type="EMBL" id="UOFB01000348">
    <property type="protein sequence ID" value="VAW49351.1"/>
    <property type="molecule type" value="Genomic_DNA"/>
</dbReference>
<evidence type="ECO:0000256" key="1">
    <source>
        <dbReference type="ARBA" id="ARBA00022475"/>
    </source>
</evidence>
<dbReference type="PANTHER" id="PTHR37481">
    <property type="entry name" value="LIPOPOLYSACCHARIDE EXPORT SYSTEM PROTEIN LPTC"/>
    <property type="match status" value="1"/>
</dbReference>
<proteinExistence type="predicted"/>
<evidence type="ECO:0000256" key="5">
    <source>
        <dbReference type="ARBA" id="ARBA00023136"/>
    </source>
</evidence>
<dbReference type="NCBIfam" id="TIGR04409">
    <property type="entry name" value="LptC_YrbK"/>
    <property type="match status" value="1"/>
</dbReference>
<evidence type="ECO:0000313" key="6">
    <source>
        <dbReference type="EMBL" id="VAW49351.1"/>
    </source>
</evidence>
<dbReference type="GO" id="GO:0015221">
    <property type="term" value="F:lipopolysaccharide transmembrane transporter activity"/>
    <property type="evidence" value="ECO:0007669"/>
    <property type="project" value="InterPro"/>
</dbReference>
<keyword evidence="1" id="KW-1003">Cell membrane</keyword>
<reference evidence="6" key="1">
    <citation type="submission" date="2018-06" db="EMBL/GenBank/DDBJ databases">
        <authorList>
            <person name="Zhirakovskaya E."/>
        </authorList>
    </citation>
    <scope>NUCLEOTIDE SEQUENCE</scope>
</reference>
<keyword evidence="5" id="KW-0472">Membrane</keyword>